<proteinExistence type="predicted"/>
<feature type="compositionally biased region" description="Basic residues" evidence="1">
    <location>
        <begin position="1"/>
        <end position="10"/>
    </location>
</feature>
<gene>
    <name evidence="3" type="ORF">GCM10009799_47920</name>
</gene>
<comment type="caution">
    <text evidence="3">The sequence shown here is derived from an EMBL/GenBank/DDBJ whole genome shotgun (WGS) entry which is preliminary data.</text>
</comment>
<keyword evidence="4" id="KW-1185">Reference proteome</keyword>
<dbReference type="Proteomes" id="UP001501585">
    <property type="component" value="Unassembled WGS sequence"/>
</dbReference>
<feature type="compositionally biased region" description="Acidic residues" evidence="1">
    <location>
        <begin position="64"/>
        <end position="91"/>
    </location>
</feature>
<dbReference type="InterPro" id="IPR051453">
    <property type="entry name" value="MBL_Glyoxalase_II"/>
</dbReference>
<dbReference type="PANTHER" id="PTHR46233:SF4">
    <property type="entry name" value="METALLO-BETA-LACTAMASE DOMAIN-CONTAINING PROTEIN"/>
    <property type="match status" value="1"/>
</dbReference>
<evidence type="ECO:0000313" key="4">
    <source>
        <dbReference type="Proteomes" id="UP001501585"/>
    </source>
</evidence>
<dbReference type="RefSeq" id="WP_344165309.1">
    <property type="nucleotide sequence ID" value="NZ_BAAAPC010000027.1"/>
</dbReference>
<dbReference type="Pfam" id="PF00753">
    <property type="entry name" value="Lactamase_B"/>
    <property type="match status" value="1"/>
</dbReference>
<dbReference type="InterPro" id="IPR036866">
    <property type="entry name" value="RibonucZ/Hydroxyglut_hydro"/>
</dbReference>
<dbReference type="SMART" id="SM00849">
    <property type="entry name" value="Lactamase_B"/>
    <property type="match status" value="1"/>
</dbReference>
<dbReference type="Gene3D" id="3.60.15.10">
    <property type="entry name" value="Ribonuclease Z/Hydroxyacylglutathione hydrolase-like"/>
    <property type="match status" value="1"/>
</dbReference>
<evidence type="ECO:0000313" key="3">
    <source>
        <dbReference type="EMBL" id="GAA2014013.1"/>
    </source>
</evidence>
<organism evidence="3 4">
    <name type="scientific">Nocardiopsis rhodophaea</name>
    <dbReference type="NCBI Taxonomy" id="280238"/>
    <lineage>
        <taxon>Bacteria</taxon>
        <taxon>Bacillati</taxon>
        <taxon>Actinomycetota</taxon>
        <taxon>Actinomycetes</taxon>
        <taxon>Streptosporangiales</taxon>
        <taxon>Nocardiopsidaceae</taxon>
        <taxon>Nocardiopsis</taxon>
    </lineage>
</organism>
<feature type="compositionally biased region" description="Acidic residues" evidence="1">
    <location>
        <begin position="29"/>
        <end position="40"/>
    </location>
</feature>
<dbReference type="SUPFAM" id="SSF56281">
    <property type="entry name" value="Metallo-hydrolase/oxidoreductase"/>
    <property type="match status" value="1"/>
</dbReference>
<dbReference type="EMBL" id="BAAAPC010000027">
    <property type="protein sequence ID" value="GAA2014013.1"/>
    <property type="molecule type" value="Genomic_DNA"/>
</dbReference>
<dbReference type="InterPro" id="IPR001279">
    <property type="entry name" value="Metallo-B-lactamas"/>
</dbReference>
<sequence>MFWNRKNRKKDVKEAGGSGSTSSTVTADEAADEERDEPEAPETAAETGADEEPEGAAAAKDDTATEGDESNEDATADDVKAEDDEEAEPEPEVPGIGEPDAEGIQRVRTEGVLQVDGEEFDVVSNTWIVDVDDEGVVVIDPAHDAEAILEAVGKREIYLVACTNGYNTHIEAAVEVAERDEAPIALHRREIRPWRRVHGAEHRPELEVEGGGKLQAGDKEVDILPVPGTSTGSVAYYIPELGAVFSGDTLRKGELGTVGEGYVDYTRQLHSVGEVLLSLPPDTRILPDRGPETTVGGEAKNFEAWV</sequence>
<dbReference type="PANTHER" id="PTHR46233">
    <property type="entry name" value="HYDROXYACYLGLUTATHIONE HYDROLASE GLOC"/>
    <property type="match status" value="1"/>
</dbReference>
<name>A0ABN2TMB4_9ACTN</name>
<evidence type="ECO:0000259" key="2">
    <source>
        <dbReference type="SMART" id="SM00849"/>
    </source>
</evidence>
<protein>
    <recommendedName>
        <fullName evidence="2">Metallo-beta-lactamase domain-containing protein</fullName>
    </recommendedName>
</protein>
<accession>A0ABN2TMB4</accession>
<evidence type="ECO:0000256" key="1">
    <source>
        <dbReference type="SAM" id="MobiDB-lite"/>
    </source>
</evidence>
<feature type="region of interest" description="Disordered" evidence="1">
    <location>
        <begin position="1"/>
        <end position="104"/>
    </location>
</feature>
<feature type="domain" description="Metallo-beta-lactamase" evidence="2">
    <location>
        <begin position="123"/>
        <end position="289"/>
    </location>
</feature>
<reference evidence="3 4" key="1">
    <citation type="journal article" date="2019" name="Int. J. Syst. Evol. Microbiol.">
        <title>The Global Catalogue of Microorganisms (GCM) 10K type strain sequencing project: providing services to taxonomists for standard genome sequencing and annotation.</title>
        <authorList>
            <consortium name="The Broad Institute Genomics Platform"/>
            <consortium name="The Broad Institute Genome Sequencing Center for Infectious Disease"/>
            <person name="Wu L."/>
            <person name="Ma J."/>
        </authorList>
    </citation>
    <scope>NUCLEOTIDE SEQUENCE [LARGE SCALE GENOMIC DNA]</scope>
    <source>
        <strain evidence="3 4">JCM 15313</strain>
    </source>
</reference>